<dbReference type="SUPFAM" id="SSF47240">
    <property type="entry name" value="Ferritin-like"/>
    <property type="match status" value="1"/>
</dbReference>
<dbReference type="STRING" id="316058.RPB_3140"/>
<dbReference type="CDD" id="cd01045">
    <property type="entry name" value="Ferritin_like_AB"/>
    <property type="match status" value="1"/>
</dbReference>
<keyword evidence="2" id="KW-1185">Reference proteome</keyword>
<dbReference type="InterPro" id="IPR009078">
    <property type="entry name" value="Ferritin-like_SF"/>
</dbReference>
<dbReference type="AlphaFoldDB" id="Q2IVC4"/>
<dbReference type="eggNOG" id="COG1633">
    <property type="taxonomic scope" value="Bacteria"/>
</dbReference>
<name>Q2IVC4_RHOP2</name>
<accession>Q2IVC4</accession>
<dbReference type="EMBL" id="CP000250">
    <property type="protein sequence ID" value="ABD07836.1"/>
    <property type="molecule type" value="Genomic_DNA"/>
</dbReference>
<reference evidence="1 2" key="1">
    <citation type="submission" date="2006-01" db="EMBL/GenBank/DDBJ databases">
        <title>Complete sequence of Rhodopseudomonas palustris HaA2.</title>
        <authorList>
            <consortium name="US DOE Joint Genome Institute"/>
            <person name="Copeland A."/>
            <person name="Lucas S."/>
            <person name="Lapidus A."/>
            <person name="Barry K."/>
            <person name="Detter J.C."/>
            <person name="Glavina T."/>
            <person name="Hammon N."/>
            <person name="Israni S."/>
            <person name="Pitluck S."/>
            <person name="Chain P."/>
            <person name="Malfatti S."/>
            <person name="Shin M."/>
            <person name="Vergez L."/>
            <person name="Schmutz J."/>
            <person name="Larimer F."/>
            <person name="Land M."/>
            <person name="Hauser L."/>
            <person name="Pelletier D.A."/>
            <person name="Kyrpides N."/>
            <person name="Anderson I."/>
            <person name="Oda Y."/>
            <person name="Harwood C.S."/>
            <person name="Richardson P."/>
        </authorList>
    </citation>
    <scope>NUCLEOTIDE SEQUENCE [LARGE SCALE GENOMIC DNA]</scope>
    <source>
        <strain evidence="1 2">HaA2</strain>
    </source>
</reference>
<dbReference type="Proteomes" id="UP000008809">
    <property type="component" value="Chromosome"/>
</dbReference>
<dbReference type="RefSeq" id="WP_011442020.1">
    <property type="nucleotide sequence ID" value="NC_007778.1"/>
</dbReference>
<dbReference type="InterPro" id="IPR012347">
    <property type="entry name" value="Ferritin-like"/>
</dbReference>
<evidence type="ECO:0000313" key="1">
    <source>
        <dbReference type="EMBL" id="ABD07836.1"/>
    </source>
</evidence>
<proteinExistence type="predicted"/>
<dbReference type="Gene3D" id="1.20.1260.10">
    <property type="match status" value="1"/>
</dbReference>
<evidence type="ECO:0000313" key="2">
    <source>
        <dbReference type="Proteomes" id="UP000008809"/>
    </source>
</evidence>
<dbReference type="KEGG" id="rpb:RPB_3140"/>
<protein>
    <submittedName>
        <fullName evidence="1">Uncharacterized protein</fullName>
    </submittedName>
</protein>
<gene>
    <name evidence="1" type="ordered locus">RPB_3140</name>
</gene>
<organism evidence="1 2">
    <name type="scientific">Rhodopseudomonas palustris (strain HaA2)</name>
    <dbReference type="NCBI Taxonomy" id="316058"/>
    <lineage>
        <taxon>Bacteria</taxon>
        <taxon>Pseudomonadati</taxon>
        <taxon>Pseudomonadota</taxon>
        <taxon>Alphaproteobacteria</taxon>
        <taxon>Hyphomicrobiales</taxon>
        <taxon>Nitrobacteraceae</taxon>
        <taxon>Rhodopseudomonas</taxon>
    </lineage>
</organism>
<sequence>MARASLLTAVPTAAITEPFALYAVALDLAERAHRHYGALAARVDENFRPVRCVFEVLTARERERVGSLIAACEQDCGRVPTPRDRPWVAPDLVPESELSDIEQSSLSTPYTAWAIAVQHRQRAFVFWTYVIAVAMDAEVRSVAEGFAREALADGNLLRRERRAAWRAIRGPRQPDGEFATRPPSAALLESLLLKDIAAWAQHLTAREREFLATLAPSPLPPSGQPHEAIVEASPLDQISSRALHRAEQLSDLYLDDADRAIDQSSLELAQKLAAQSIARLAGLRRVAAASTAIDRS</sequence>
<dbReference type="HOGENOM" id="CLU_064893_0_0_5"/>